<evidence type="ECO:0000313" key="1">
    <source>
        <dbReference type="EMBL" id="TSV28433.1"/>
    </source>
</evidence>
<organism evidence="1 2">
    <name type="scientific">Bagarius yarrelli</name>
    <name type="common">Goonch</name>
    <name type="synonym">Bagrus yarrelli</name>
    <dbReference type="NCBI Taxonomy" id="175774"/>
    <lineage>
        <taxon>Eukaryota</taxon>
        <taxon>Metazoa</taxon>
        <taxon>Chordata</taxon>
        <taxon>Craniata</taxon>
        <taxon>Vertebrata</taxon>
        <taxon>Euteleostomi</taxon>
        <taxon>Actinopterygii</taxon>
        <taxon>Neopterygii</taxon>
        <taxon>Teleostei</taxon>
        <taxon>Ostariophysi</taxon>
        <taxon>Siluriformes</taxon>
        <taxon>Sisoridae</taxon>
        <taxon>Sisorinae</taxon>
        <taxon>Bagarius</taxon>
    </lineage>
</organism>
<gene>
    <name evidence="1" type="ORF">Baya_13152</name>
</gene>
<protein>
    <submittedName>
        <fullName evidence="1">Uncharacterized protein</fullName>
    </submittedName>
</protein>
<dbReference type="Proteomes" id="UP000319801">
    <property type="component" value="Unassembled WGS sequence"/>
</dbReference>
<keyword evidence="2" id="KW-1185">Reference proteome</keyword>
<dbReference type="AlphaFoldDB" id="A0A556V5H0"/>
<name>A0A556V5H0_BAGYA</name>
<comment type="caution">
    <text evidence="1">The sequence shown here is derived from an EMBL/GenBank/DDBJ whole genome shotgun (WGS) entry which is preliminary data.</text>
</comment>
<sequence>MVPEGPSGCSAADWPSQHKYFCFYHLDLAAMLGLWCCHPDRTVAHQELAKQYWTQVWAAAILELDGGAATILELGWGAAAILELGSGMAAIVKLG</sequence>
<reference evidence="1 2" key="1">
    <citation type="journal article" date="2019" name="Genome Biol. Evol.">
        <title>Whole-Genome Sequencing of the Giant Devil Catfish, Bagarius yarrelli.</title>
        <authorList>
            <person name="Jiang W."/>
            <person name="Lv Y."/>
            <person name="Cheng L."/>
            <person name="Yang K."/>
            <person name="Chao B."/>
            <person name="Wang X."/>
            <person name="Li Y."/>
            <person name="Pan X."/>
            <person name="You X."/>
            <person name="Zhang Y."/>
            <person name="Yang J."/>
            <person name="Li J."/>
            <person name="Zhang X."/>
            <person name="Liu S."/>
            <person name="Sun C."/>
            <person name="Yang J."/>
            <person name="Shi Q."/>
        </authorList>
    </citation>
    <scope>NUCLEOTIDE SEQUENCE [LARGE SCALE GENOMIC DNA]</scope>
    <source>
        <strain evidence="1">JWS20170419001</strain>
        <tissue evidence="1">Muscle</tissue>
    </source>
</reference>
<dbReference type="EMBL" id="VCAZ01000124">
    <property type="protein sequence ID" value="TSV28433.1"/>
    <property type="molecule type" value="Genomic_DNA"/>
</dbReference>
<proteinExistence type="predicted"/>
<evidence type="ECO:0000313" key="2">
    <source>
        <dbReference type="Proteomes" id="UP000319801"/>
    </source>
</evidence>
<accession>A0A556V5H0</accession>